<name>A0A3N0YP11_ANAGA</name>
<sequence length="157" mass="17525">MASVSDVSLPLCAGEDTFELHVVQLELEDVDRQIRILLEKQAELRERQTALESSRADAQQSSHPADHQKHNTHHRPSHRPDVRSSRLKKKERVAFITLRERRFISDADCISDKSPPSNPSSFSSLASSVSYTSTEEAHKRQHSPSGTVYGPQAGTGQ</sequence>
<evidence type="ECO:0000256" key="1">
    <source>
        <dbReference type="SAM" id="MobiDB-lite"/>
    </source>
</evidence>
<evidence type="ECO:0000313" key="3">
    <source>
        <dbReference type="Proteomes" id="UP000281406"/>
    </source>
</evidence>
<dbReference type="EMBL" id="RJVU01035117">
    <property type="protein sequence ID" value="ROL47933.1"/>
    <property type="molecule type" value="Genomic_DNA"/>
</dbReference>
<dbReference type="Proteomes" id="UP000281406">
    <property type="component" value="Unassembled WGS sequence"/>
</dbReference>
<dbReference type="AlphaFoldDB" id="A0A3N0YP11"/>
<organism evidence="2 3">
    <name type="scientific">Anabarilius grahami</name>
    <name type="common">Kanglang fish</name>
    <name type="synonym">Barilius grahami</name>
    <dbReference type="NCBI Taxonomy" id="495550"/>
    <lineage>
        <taxon>Eukaryota</taxon>
        <taxon>Metazoa</taxon>
        <taxon>Chordata</taxon>
        <taxon>Craniata</taxon>
        <taxon>Vertebrata</taxon>
        <taxon>Euteleostomi</taxon>
        <taxon>Actinopterygii</taxon>
        <taxon>Neopterygii</taxon>
        <taxon>Teleostei</taxon>
        <taxon>Ostariophysi</taxon>
        <taxon>Cypriniformes</taxon>
        <taxon>Xenocyprididae</taxon>
        <taxon>Xenocypridinae</taxon>
        <taxon>Xenocypridinae incertae sedis</taxon>
        <taxon>Anabarilius</taxon>
    </lineage>
</organism>
<feature type="compositionally biased region" description="Polar residues" evidence="1">
    <location>
        <begin position="50"/>
        <end position="63"/>
    </location>
</feature>
<accession>A0A3N0YP11</accession>
<feature type="region of interest" description="Disordered" evidence="1">
    <location>
        <begin position="46"/>
        <end position="90"/>
    </location>
</feature>
<keyword evidence="3" id="KW-1185">Reference proteome</keyword>
<dbReference type="OrthoDB" id="10072345at2759"/>
<evidence type="ECO:0000313" key="2">
    <source>
        <dbReference type="EMBL" id="ROL47933.1"/>
    </source>
</evidence>
<comment type="caution">
    <text evidence="2">The sequence shown here is derived from an EMBL/GenBank/DDBJ whole genome shotgun (WGS) entry which is preliminary data.</text>
</comment>
<feature type="region of interest" description="Disordered" evidence="1">
    <location>
        <begin position="106"/>
        <end position="157"/>
    </location>
</feature>
<gene>
    <name evidence="2" type="ORF">DPX16_23717</name>
</gene>
<reference evidence="2 3" key="1">
    <citation type="submission" date="2018-10" db="EMBL/GenBank/DDBJ databases">
        <title>Genome assembly for a Yunnan-Guizhou Plateau 3E fish, Anabarilius grahami (Regan), and its evolutionary and genetic applications.</title>
        <authorList>
            <person name="Jiang W."/>
        </authorList>
    </citation>
    <scope>NUCLEOTIDE SEQUENCE [LARGE SCALE GENOMIC DNA]</scope>
    <source>
        <strain evidence="2">AG-KIZ</strain>
        <tissue evidence="2">Muscle</tissue>
    </source>
</reference>
<proteinExistence type="predicted"/>
<protein>
    <submittedName>
        <fullName evidence="2">Uncharacterized protein</fullName>
    </submittedName>
</protein>
<feature type="compositionally biased region" description="Low complexity" evidence="1">
    <location>
        <begin position="112"/>
        <end position="133"/>
    </location>
</feature>